<gene>
    <name evidence="1" type="ORF">JX265_000588</name>
</gene>
<protein>
    <submittedName>
        <fullName evidence="1">Uncharacterized protein</fullName>
    </submittedName>
</protein>
<evidence type="ECO:0000313" key="2">
    <source>
        <dbReference type="Proteomes" id="UP000829685"/>
    </source>
</evidence>
<evidence type="ECO:0000313" key="1">
    <source>
        <dbReference type="EMBL" id="KAI1881762.1"/>
    </source>
</evidence>
<accession>A0A9Q0AWE8</accession>
<organism evidence="1 2">
    <name type="scientific">Neoarthrinium moseri</name>
    <dbReference type="NCBI Taxonomy" id="1658444"/>
    <lineage>
        <taxon>Eukaryota</taxon>
        <taxon>Fungi</taxon>
        <taxon>Dikarya</taxon>
        <taxon>Ascomycota</taxon>
        <taxon>Pezizomycotina</taxon>
        <taxon>Sordariomycetes</taxon>
        <taxon>Xylariomycetidae</taxon>
        <taxon>Amphisphaeriales</taxon>
        <taxon>Apiosporaceae</taxon>
        <taxon>Neoarthrinium</taxon>
    </lineage>
</organism>
<dbReference type="Pfam" id="PF17615">
    <property type="entry name" value="C166"/>
    <property type="match status" value="1"/>
</dbReference>
<dbReference type="AlphaFoldDB" id="A0A9Q0AWE8"/>
<name>A0A9Q0AWE8_9PEZI</name>
<dbReference type="Proteomes" id="UP000829685">
    <property type="component" value="Unassembled WGS sequence"/>
</dbReference>
<dbReference type="EMBL" id="JAFIMR010000001">
    <property type="protein sequence ID" value="KAI1881762.1"/>
    <property type="molecule type" value="Genomic_DNA"/>
</dbReference>
<dbReference type="OrthoDB" id="5089392at2759"/>
<sequence>MTAGQALQAGEIATSIDKVTDISSKTNNIATGISMFNLQQTTPQVVGNFGQIINQLSALVSGLNAMESPKGQSSGSSPFSEADQQKIYEALTTFVKVHQQSLSTLIGKQGIISMTPYSVTISAALRSSESVIDSLAYAIIGLVPTYADKAKTEKSSLEATLAQSISAYN</sequence>
<keyword evidence="2" id="KW-1185">Reference proteome</keyword>
<comment type="caution">
    <text evidence="1">The sequence shown here is derived from an EMBL/GenBank/DDBJ whole genome shotgun (WGS) entry which is preliminary data.</text>
</comment>
<reference evidence="1" key="1">
    <citation type="submission" date="2021-03" db="EMBL/GenBank/DDBJ databases">
        <title>Revisited historic fungal species revealed as producer of novel bioactive compounds through whole genome sequencing and comparative genomics.</title>
        <authorList>
            <person name="Vignolle G.A."/>
            <person name="Hochenegger N."/>
            <person name="Mach R.L."/>
            <person name="Mach-Aigner A.R."/>
            <person name="Javad Rahimi M."/>
            <person name="Salim K.A."/>
            <person name="Chan C.M."/>
            <person name="Lim L.B.L."/>
            <person name="Cai F."/>
            <person name="Druzhinina I.S."/>
            <person name="U'Ren J.M."/>
            <person name="Derntl C."/>
        </authorList>
    </citation>
    <scope>NUCLEOTIDE SEQUENCE</scope>
    <source>
        <strain evidence="1">TUCIM 5799</strain>
    </source>
</reference>
<proteinExistence type="predicted"/>